<keyword evidence="5 6" id="KW-0472">Membrane</keyword>
<keyword evidence="3 6" id="KW-0812">Transmembrane</keyword>
<evidence type="ECO:0000256" key="6">
    <source>
        <dbReference type="SAM" id="Phobius"/>
    </source>
</evidence>
<reference evidence="7 8" key="1">
    <citation type="submission" date="2024-01" db="EMBL/GenBank/DDBJ databases">
        <title>Genome assemblies of Stephania.</title>
        <authorList>
            <person name="Yang L."/>
        </authorList>
    </citation>
    <scope>NUCLEOTIDE SEQUENCE [LARGE SCALE GENOMIC DNA]</scope>
    <source>
        <strain evidence="7">JXDWG</strain>
        <tissue evidence="7">Leaf</tissue>
    </source>
</reference>
<accession>A0AAP0J3K4</accession>
<evidence type="ECO:0000256" key="2">
    <source>
        <dbReference type="ARBA" id="ARBA00006840"/>
    </source>
</evidence>
<evidence type="ECO:0000256" key="5">
    <source>
        <dbReference type="ARBA" id="ARBA00023136"/>
    </source>
</evidence>
<comment type="subcellular location">
    <subcellularLocation>
        <location evidence="1">Membrane</location>
        <topology evidence="1">Multi-pass membrane protein</topology>
    </subcellularLocation>
</comment>
<protein>
    <recommendedName>
        <fullName evidence="9">Tetraspanin-6</fullName>
    </recommendedName>
</protein>
<feature type="transmembrane region" description="Helical" evidence="6">
    <location>
        <begin position="43"/>
        <end position="63"/>
    </location>
</feature>
<keyword evidence="4 6" id="KW-1133">Transmembrane helix</keyword>
<dbReference type="EMBL" id="JBBNAG010000006">
    <property type="protein sequence ID" value="KAK9126799.1"/>
    <property type="molecule type" value="Genomic_DNA"/>
</dbReference>
<evidence type="ECO:0000256" key="3">
    <source>
        <dbReference type="ARBA" id="ARBA00022692"/>
    </source>
</evidence>
<dbReference type="GO" id="GO:0009734">
    <property type="term" value="P:auxin-activated signaling pathway"/>
    <property type="evidence" value="ECO:0007669"/>
    <property type="project" value="InterPro"/>
</dbReference>
<feature type="transmembrane region" description="Helical" evidence="6">
    <location>
        <begin position="69"/>
        <end position="95"/>
    </location>
</feature>
<organism evidence="7 8">
    <name type="scientific">Stephania cephalantha</name>
    <dbReference type="NCBI Taxonomy" id="152367"/>
    <lineage>
        <taxon>Eukaryota</taxon>
        <taxon>Viridiplantae</taxon>
        <taxon>Streptophyta</taxon>
        <taxon>Embryophyta</taxon>
        <taxon>Tracheophyta</taxon>
        <taxon>Spermatophyta</taxon>
        <taxon>Magnoliopsida</taxon>
        <taxon>Ranunculales</taxon>
        <taxon>Menispermaceae</taxon>
        <taxon>Menispermoideae</taxon>
        <taxon>Cissampelideae</taxon>
        <taxon>Stephania</taxon>
    </lineage>
</organism>
<dbReference type="AlphaFoldDB" id="A0AAP0J3K4"/>
<evidence type="ECO:0000313" key="7">
    <source>
        <dbReference type="EMBL" id="KAK9126799.1"/>
    </source>
</evidence>
<dbReference type="Pfam" id="PF00335">
    <property type="entry name" value="Tetraspanin"/>
    <property type="match status" value="1"/>
</dbReference>
<dbReference type="GO" id="GO:0016020">
    <property type="term" value="C:membrane"/>
    <property type="evidence" value="ECO:0007669"/>
    <property type="project" value="UniProtKB-SubCell"/>
</dbReference>
<dbReference type="PANTHER" id="PTHR32191">
    <property type="entry name" value="TETRASPANIN-8-RELATED"/>
    <property type="match status" value="1"/>
</dbReference>
<feature type="transmembrane region" description="Helical" evidence="6">
    <location>
        <begin position="12"/>
        <end position="31"/>
    </location>
</feature>
<comment type="similarity">
    <text evidence="2">Belongs to the tetraspanin (TM4SF) family.</text>
</comment>
<dbReference type="InterPro" id="IPR044991">
    <property type="entry name" value="TET_plant"/>
</dbReference>
<dbReference type="Proteomes" id="UP001419268">
    <property type="component" value="Unassembled WGS sequence"/>
</dbReference>
<evidence type="ECO:0000256" key="1">
    <source>
        <dbReference type="ARBA" id="ARBA00004141"/>
    </source>
</evidence>
<evidence type="ECO:0008006" key="9">
    <source>
        <dbReference type="Google" id="ProtNLM"/>
    </source>
</evidence>
<feature type="transmembrane region" description="Helical" evidence="6">
    <location>
        <begin position="220"/>
        <end position="238"/>
    </location>
</feature>
<keyword evidence="8" id="KW-1185">Reference proteome</keyword>
<sequence length="282" mass="32366">MYRFSNTVIGFLNLFTLLGSIPIIGGGLWLAKNSTTCEGFLQTPLLVIGFIVLIISLAGFIGACFNVTWALWVYLFVMLLLIGSLLSLTIFGFIVTSNGGGINVSGRVYKEYRLEDYSAWLKKRVQNPQYWRTIRSCILGSATCSKLASWTPLDYLEKDMSPIQSGCCKPPTSCNYAPGVMLSQDADCYKWNNAPNILCYECDSCKAGVLEDMRRDWHKLSVLNVVVLIFLISIYAIGCCAFKNSKRSESDYPYGENRMRKVRPRWDYYWWRWWHDRRDQLY</sequence>
<evidence type="ECO:0000256" key="4">
    <source>
        <dbReference type="ARBA" id="ARBA00022989"/>
    </source>
</evidence>
<evidence type="ECO:0000313" key="8">
    <source>
        <dbReference type="Proteomes" id="UP001419268"/>
    </source>
</evidence>
<name>A0AAP0J3K4_9MAGN</name>
<proteinExistence type="inferred from homology"/>
<dbReference type="InterPro" id="IPR018499">
    <property type="entry name" value="Tetraspanin/Peripherin"/>
</dbReference>
<comment type="caution">
    <text evidence="7">The sequence shown here is derived from an EMBL/GenBank/DDBJ whole genome shotgun (WGS) entry which is preliminary data.</text>
</comment>
<gene>
    <name evidence="7" type="ORF">Scep_015645</name>
</gene>